<accession>A0A318XHV5</accession>
<name>A0A318XHV5_9FIRM</name>
<organism evidence="2 3">
    <name type="scientific">Ruminiclostridium sufflavum DSM 19573</name>
    <dbReference type="NCBI Taxonomy" id="1121337"/>
    <lineage>
        <taxon>Bacteria</taxon>
        <taxon>Bacillati</taxon>
        <taxon>Bacillota</taxon>
        <taxon>Clostridia</taxon>
        <taxon>Eubacteriales</taxon>
        <taxon>Oscillospiraceae</taxon>
        <taxon>Ruminiclostridium</taxon>
    </lineage>
</organism>
<dbReference type="OrthoDB" id="9806961at2"/>
<feature type="domain" description="YodL-like" evidence="1">
    <location>
        <begin position="76"/>
        <end position="172"/>
    </location>
</feature>
<protein>
    <submittedName>
        <fullName evidence="2">YodL-like protein</fullName>
    </submittedName>
</protein>
<dbReference type="InterPro" id="IPR025923">
    <property type="entry name" value="YodL-like_dom"/>
</dbReference>
<evidence type="ECO:0000313" key="3">
    <source>
        <dbReference type="Proteomes" id="UP000248132"/>
    </source>
</evidence>
<evidence type="ECO:0000259" key="1">
    <source>
        <dbReference type="Pfam" id="PF14191"/>
    </source>
</evidence>
<dbReference type="Proteomes" id="UP000248132">
    <property type="component" value="Unassembled WGS sequence"/>
</dbReference>
<reference evidence="2 3" key="1">
    <citation type="submission" date="2018-06" db="EMBL/GenBank/DDBJ databases">
        <title>Genomic Encyclopedia of Type Strains, Phase I: the one thousand microbial genomes (KMG-I) project.</title>
        <authorList>
            <person name="Kyrpides N."/>
        </authorList>
    </citation>
    <scope>NUCLEOTIDE SEQUENCE [LARGE SCALE GENOMIC DNA]</scope>
    <source>
        <strain evidence="2 3">DSM 19573</strain>
    </source>
</reference>
<keyword evidence="3" id="KW-1185">Reference proteome</keyword>
<proteinExistence type="predicted"/>
<sequence length="184" mass="21432">MRGIEIKNGCIVYYGNPAGYIKEDKATVDKMFQSKEFEEWLNEKRLIPNWTDGVFEKLSIGEKISELHKEIKPLKNVRIWQLKADSDFELRFKSYEEVLKLSGEPSMKNYETVYDGELETNDLESIYTKFNIEHPNGFKGHSLSISDVVELYDDSGSEFHYVDRVGFQKIGFADQHEHGMRMGM</sequence>
<dbReference type="AlphaFoldDB" id="A0A318XHV5"/>
<dbReference type="Pfam" id="PF14191">
    <property type="entry name" value="YodL"/>
    <property type="match status" value="1"/>
</dbReference>
<evidence type="ECO:0000313" key="2">
    <source>
        <dbReference type="EMBL" id="PYG86790.1"/>
    </source>
</evidence>
<dbReference type="EMBL" id="QKMR01000017">
    <property type="protein sequence ID" value="PYG86790.1"/>
    <property type="molecule type" value="Genomic_DNA"/>
</dbReference>
<gene>
    <name evidence="2" type="ORF">LY28_02816</name>
</gene>
<comment type="caution">
    <text evidence="2">The sequence shown here is derived from an EMBL/GenBank/DDBJ whole genome shotgun (WGS) entry which is preliminary data.</text>
</comment>